<sequence>MAATRAKNGGNNKTPDKSGSENYDKLEQMIGRSITLQEETKERLNKLDCRFGTFEKEIQEIKKEMSQVKKMEESIKEIKNEVINIKNNVTVTDSKVEIFKNQMEMMMDQMALQELRQKEDTLRFRGCKEENKENLREKMTTALAEFLGMEESI</sequence>
<keyword evidence="2" id="KW-1185">Reference proteome</keyword>
<gene>
    <name evidence="1" type="ORF">K3G42_021013</name>
</gene>
<organism evidence="1 2">
    <name type="scientific">Sphaerodactylus townsendi</name>
    <dbReference type="NCBI Taxonomy" id="933632"/>
    <lineage>
        <taxon>Eukaryota</taxon>
        <taxon>Metazoa</taxon>
        <taxon>Chordata</taxon>
        <taxon>Craniata</taxon>
        <taxon>Vertebrata</taxon>
        <taxon>Euteleostomi</taxon>
        <taxon>Lepidosauria</taxon>
        <taxon>Squamata</taxon>
        <taxon>Bifurcata</taxon>
        <taxon>Gekkota</taxon>
        <taxon>Sphaerodactylidae</taxon>
        <taxon>Sphaerodactylus</taxon>
    </lineage>
</organism>
<reference evidence="1" key="1">
    <citation type="submission" date="2021-08" db="EMBL/GenBank/DDBJ databases">
        <title>The first chromosome-level gecko genome reveals the dynamic sex chromosomes of Neotropical dwarf geckos (Sphaerodactylidae: Sphaerodactylus).</title>
        <authorList>
            <person name="Pinto B.J."/>
            <person name="Keating S.E."/>
            <person name="Gamble T."/>
        </authorList>
    </citation>
    <scope>NUCLEOTIDE SEQUENCE</scope>
    <source>
        <strain evidence="1">TG3544</strain>
    </source>
</reference>
<dbReference type="Proteomes" id="UP000827872">
    <property type="component" value="Linkage Group LG05"/>
</dbReference>
<proteinExistence type="predicted"/>
<accession>A0ACB8F4A8</accession>
<evidence type="ECO:0000313" key="2">
    <source>
        <dbReference type="Proteomes" id="UP000827872"/>
    </source>
</evidence>
<dbReference type="EMBL" id="CM037618">
    <property type="protein sequence ID" value="KAH7999956.1"/>
    <property type="molecule type" value="Genomic_DNA"/>
</dbReference>
<comment type="caution">
    <text evidence="1">The sequence shown here is derived from an EMBL/GenBank/DDBJ whole genome shotgun (WGS) entry which is preliminary data.</text>
</comment>
<name>A0ACB8F4A8_9SAUR</name>
<protein>
    <submittedName>
        <fullName evidence="1">Uncharacterized protein</fullName>
    </submittedName>
</protein>
<evidence type="ECO:0000313" key="1">
    <source>
        <dbReference type="EMBL" id="KAH7999956.1"/>
    </source>
</evidence>